<dbReference type="Proteomes" id="UP000515728">
    <property type="component" value="Chromosome"/>
</dbReference>
<dbReference type="EMBL" id="CP060131">
    <property type="protein sequence ID" value="QNG50506.1"/>
    <property type="molecule type" value="Genomic_DNA"/>
</dbReference>
<keyword evidence="3" id="KW-1185">Reference proteome</keyword>
<gene>
    <name evidence="2" type="ORF">H6H00_20010</name>
</gene>
<dbReference type="AlphaFoldDB" id="A0A7G7MCJ5"/>
<dbReference type="Pfam" id="PF01527">
    <property type="entry name" value="HTH_Tnp_1"/>
    <property type="match status" value="1"/>
</dbReference>
<proteinExistence type="predicted"/>
<protein>
    <submittedName>
        <fullName evidence="2">Transposase</fullName>
    </submittedName>
</protein>
<dbReference type="PROSITE" id="PS00027">
    <property type="entry name" value="HOMEOBOX_1"/>
    <property type="match status" value="1"/>
</dbReference>
<evidence type="ECO:0000313" key="2">
    <source>
        <dbReference type="EMBL" id="QNG50506.1"/>
    </source>
</evidence>
<dbReference type="SUPFAM" id="SSF46689">
    <property type="entry name" value="Homeodomain-like"/>
    <property type="match status" value="1"/>
</dbReference>
<evidence type="ECO:0000313" key="3">
    <source>
        <dbReference type="Proteomes" id="UP000515728"/>
    </source>
</evidence>
<sequence length="166" mass="18595">MGRRSKYPEEFCRNAAKLALDGGRSIREVARELRVNHETLRNWVDTLRRERRDGPAAVGGEERAELARLRRRVAELELEKEVLRKPRSSSPGRQTGDSRSDLRVHRCGEDTMPLKSLAQPTTRRVPRGGTMASCSSADFWSSSAPAASSPRSSRVRSRDGTFGLAY</sequence>
<feature type="region of interest" description="Disordered" evidence="1">
    <location>
        <begin position="81"/>
        <end position="166"/>
    </location>
</feature>
<name>A0A7G7MCJ5_9PSEU</name>
<dbReference type="GO" id="GO:0003677">
    <property type="term" value="F:DNA binding"/>
    <property type="evidence" value="ECO:0007669"/>
    <property type="project" value="InterPro"/>
</dbReference>
<dbReference type="InterPro" id="IPR017970">
    <property type="entry name" value="Homeobox_CS"/>
</dbReference>
<dbReference type="InterPro" id="IPR009057">
    <property type="entry name" value="Homeodomain-like_sf"/>
</dbReference>
<evidence type="ECO:0000256" key="1">
    <source>
        <dbReference type="SAM" id="MobiDB-lite"/>
    </source>
</evidence>
<reference evidence="2 3" key="1">
    <citation type="submission" date="2020-08" db="EMBL/GenBank/DDBJ databases">
        <authorList>
            <person name="Mo P."/>
        </authorList>
    </citation>
    <scope>NUCLEOTIDE SEQUENCE [LARGE SCALE GENOMIC DNA]</scope>
    <source>
        <strain evidence="2 3">CGMCC 4.1532</strain>
    </source>
</reference>
<dbReference type="KEGG" id="ppel:H6H00_20010"/>
<dbReference type="GO" id="GO:0006313">
    <property type="term" value="P:DNA transposition"/>
    <property type="evidence" value="ECO:0007669"/>
    <property type="project" value="InterPro"/>
</dbReference>
<organism evidence="2 3">
    <name type="scientific">Pseudonocardia petroleophila</name>
    <dbReference type="NCBI Taxonomy" id="37331"/>
    <lineage>
        <taxon>Bacteria</taxon>
        <taxon>Bacillati</taxon>
        <taxon>Actinomycetota</taxon>
        <taxon>Actinomycetes</taxon>
        <taxon>Pseudonocardiales</taxon>
        <taxon>Pseudonocardiaceae</taxon>
        <taxon>Pseudonocardia</taxon>
    </lineage>
</organism>
<dbReference type="RefSeq" id="WP_185717268.1">
    <property type="nucleotide sequence ID" value="NZ_BAAAWI010000001.1"/>
</dbReference>
<feature type="compositionally biased region" description="Low complexity" evidence="1">
    <location>
        <begin position="132"/>
        <end position="152"/>
    </location>
</feature>
<dbReference type="InterPro" id="IPR002514">
    <property type="entry name" value="Transposase_8"/>
</dbReference>
<accession>A0A7G7MCJ5</accession>
<dbReference type="GO" id="GO:0004803">
    <property type="term" value="F:transposase activity"/>
    <property type="evidence" value="ECO:0007669"/>
    <property type="project" value="InterPro"/>
</dbReference>
<feature type="compositionally biased region" description="Basic and acidic residues" evidence="1">
    <location>
        <begin position="96"/>
        <end position="109"/>
    </location>
</feature>
<dbReference type="Gene3D" id="1.10.10.60">
    <property type="entry name" value="Homeodomain-like"/>
    <property type="match status" value="1"/>
</dbReference>
<dbReference type="GO" id="GO:0000981">
    <property type="term" value="F:DNA-binding transcription factor activity, RNA polymerase II-specific"/>
    <property type="evidence" value="ECO:0007669"/>
    <property type="project" value="InterPro"/>
</dbReference>